<dbReference type="EMBL" id="JAVREY010000121">
    <property type="protein sequence ID" value="MDT0469672.1"/>
    <property type="molecule type" value="Genomic_DNA"/>
</dbReference>
<keyword evidence="1" id="KW-0328">Glycosyltransferase</keyword>
<keyword evidence="2" id="KW-1185">Reference proteome</keyword>
<comment type="caution">
    <text evidence="1">The sequence shown here is derived from an EMBL/GenBank/DDBJ whole genome shotgun (WGS) entry which is preliminary data.</text>
</comment>
<protein>
    <submittedName>
        <fullName evidence="1">Glycosyltransferase</fullName>
        <ecNumber evidence="1">2.4.-.-</ecNumber>
    </submittedName>
</protein>
<accession>A0ABU2U8V7</accession>
<dbReference type="Pfam" id="PF13692">
    <property type="entry name" value="Glyco_trans_1_4"/>
    <property type="match status" value="1"/>
</dbReference>
<reference evidence="2" key="1">
    <citation type="submission" date="2023-07" db="EMBL/GenBank/DDBJ databases">
        <title>30 novel species of actinomycetes from the DSMZ collection.</title>
        <authorList>
            <person name="Nouioui I."/>
        </authorList>
    </citation>
    <scope>NUCLEOTIDE SEQUENCE [LARGE SCALE GENOMIC DNA]</scope>
    <source>
        <strain evidence="2">DSM 41699</strain>
    </source>
</reference>
<sequence length="329" mass="37195">MADIEVFGWQADHAGGYYRIQLPLQALGARGHATASSVLMPDFVRGDANLIIIGQRICHPRATQLWQSFAAEGRRLVFEIDDDLWNIDPSSPVDHKFFGDEEIRTNLRRNIEVAAAVTVTTEPLADRVRQWNPNVHVVPNAVPDWLLGHQPQQRHDDTITLGWGGGATHRMDWERHGGQIHRFLDLRPQTEIHCIGVNYVRMVGVPLERIRFTPWAANVEEYLRTIDYHIGIAPLREHVFNRSKSALKAIECGALGIPVVASAVRPYQDYVQHGITGYLVRRDEEWVHLLSALANDYDMRVAMGEAARVRAAQQTISCLVPLWEKAIFG</sequence>
<dbReference type="Gene3D" id="3.40.50.2000">
    <property type="entry name" value="Glycogen Phosphorylase B"/>
    <property type="match status" value="1"/>
</dbReference>
<keyword evidence="1" id="KW-0808">Transferase</keyword>
<evidence type="ECO:0000313" key="1">
    <source>
        <dbReference type="EMBL" id="MDT0469672.1"/>
    </source>
</evidence>
<dbReference type="SUPFAM" id="SSF53756">
    <property type="entry name" value="UDP-Glycosyltransferase/glycogen phosphorylase"/>
    <property type="match status" value="1"/>
</dbReference>
<organism evidence="1 2">
    <name type="scientific">Streptomyces gibsoniae</name>
    <dbReference type="NCBI Taxonomy" id="3075529"/>
    <lineage>
        <taxon>Bacteria</taxon>
        <taxon>Bacillati</taxon>
        <taxon>Actinomycetota</taxon>
        <taxon>Actinomycetes</taxon>
        <taxon>Kitasatosporales</taxon>
        <taxon>Streptomycetaceae</taxon>
        <taxon>Streptomyces</taxon>
    </lineage>
</organism>
<dbReference type="Proteomes" id="UP001183809">
    <property type="component" value="Unassembled WGS sequence"/>
</dbReference>
<gene>
    <name evidence="1" type="ORF">RM764_43215</name>
</gene>
<dbReference type="RefSeq" id="WP_311701095.1">
    <property type="nucleotide sequence ID" value="NZ_JAVREY010000121.1"/>
</dbReference>
<evidence type="ECO:0000313" key="2">
    <source>
        <dbReference type="Proteomes" id="UP001183809"/>
    </source>
</evidence>
<proteinExistence type="predicted"/>
<dbReference type="EC" id="2.4.-.-" evidence="1"/>
<dbReference type="GO" id="GO:0016757">
    <property type="term" value="F:glycosyltransferase activity"/>
    <property type="evidence" value="ECO:0007669"/>
    <property type="project" value="UniProtKB-KW"/>
</dbReference>
<name>A0ABU2U8V7_9ACTN</name>